<gene>
    <name evidence="1" type="primary">LOC107778035</name>
</gene>
<dbReference type="PANTHER" id="PTHR10775:SF193">
    <property type="entry name" value="DUF4216 DOMAIN-CONTAINING PROTEIN"/>
    <property type="match status" value="1"/>
</dbReference>
<protein>
    <recommendedName>
        <fullName evidence="2">Transposase</fullName>
    </recommendedName>
</protein>
<evidence type="ECO:0000313" key="1">
    <source>
        <dbReference type="RefSeq" id="XP_016453702.1"/>
    </source>
</evidence>
<organism evidence="1">
    <name type="scientific">Nicotiana tabacum</name>
    <name type="common">Common tobacco</name>
    <dbReference type="NCBI Taxonomy" id="4097"/>
    <lineage>
        <taxon>Eukaryota</taxon>
        <taxon>Viridiplantae</taxon>
        <taxon>Streptophyta</taxon>
        <taxon>Embryophyta</taxon>
        <taxon>Tracheophyta</taxon>
        <taxon>Spermatophyta</taxon>
        <taxon>Magnoliopsida</taxon>
        <taxon>eudicotyledons</taxon>
        <taxon>Gunneridae</taxon>
        <taxon>Pentapetalae</taxon>
        <taxon>asterids</taxon>
        <taxon>lamiids</taxon>
        <taxon>Solanales</taxon>
        <taxon>Solanaceae</taxon>
        <taxon>Nicotianoideae</taxon>
        <taxon>Nicotianeae</taxon>
        <taxon>Nicotiana</taxon>
    </lineage>
</organism>
<evidence type="ECO:0008006" key="2">
    <source>
        <dbReference type="Google" id="ProtNLM"/>
    </source>
</evidence>
<dbReference type="PaxDb" id="4097-A0A1S3YNX5"/>
<dbReference type="RefSeq" id="XP_016453702.1">
    <property type="nucleotide sequence ID" value="XM_016598216.1"/>
</dbReference>
<proteinExistence type="predicted"/>
<sequence length="737" mass="85469">MELAHRRWMCNRTYPNRSGLREEFIEGVAEFMAKTKTLHEFLSEGVISEGSPSAENNAENSRFSEMVRDAFVMHPGAQSEPNDDARRFYEQLEEASRPLYKGSMHSKLSVAVRLLSIKSDSSISQAGMDSIISLMNELNPNKIDLPKDFYTTKKLVSKLGLSSERIDCCEKGCMLFYKDDAALENCKFCNQPRYKKAINSKKKKVPVKAMHYLPLIPRLKRPPGILCHPSDGEAWKHFDRLFPNSASEPRNIRLGLCADGFTPFSVSATPYSCWPMFVTPYNLPPELCMTSPYLFLTCIVPGPRNPKSLIDVYMQPLIDELKLLWHEGVETYDISTKQNFRLHAALIWTINDFPAYGMLSGWSIAGKLACPTCMEETKAFTLKHGGKNTWFDCHRRFLPMDHQFRRNTSASMKNQTDFEEPPSPLSPEEIWNRVRFLPKVTESLMSNKIPGYGVTHNWTKQSIFWELSYWRHNLLRHNLDVMHIEKNFFDNLFNTIMDVNNKTKDNLKARMDLKEYCRRSELYLTYLNNKIQKPKASYTFTLDERREICDWVKNLRMPDGYASNLSRPNRHDDGGVSDPLAPPFSIFNQPGRGPKTSKTRNLTEMEKKSATTHVLLNCPEAQPYYNYFIGVNGHDAIYPRFSEWFREFVHNPVNGINDPFLRDITWGPDHKVKIMSKYFVNGYKFHTKEWSKNKKTNNSGVWVKSDGDVDYYGVLQEILELEYFGWPRKKLVLFRCK</sequence>
<dbReference type="KEGG" id="nta:107778035"/>
<name>A0A1S3YNX5_TOBAC</name>
<dbReference type="OMA" id="RWKENDI"/>
<dbReference type="OrthoDB" id="1287855at2759"/>
<dbReference type="InterPro" id="IPR004242">
    <property type="entry name" value="Transposase_21"/>
</dbReference>
<dbReference type="AlphaFoldDB" id="A0A1S3YNX5"/>
<dbReference type="PANTHER" id="PTHR10775">
    <property type="entry name" value="OS08G0208400 PROTEIN"/>
    <property type="match status" value="1"/>
</dbReference>
<reference evidence="1" key="1">
    <citation type="submission" date="2025-08" db="UniProtKB">
        <authorList>
            <consortium name="RefSeq"/>
        </authorList>
    </citation>
    <scope>IDENTIFICATION</scope>
</reference>
<dbReference type="Pfam" id="PF02992">
    <property type="entry name" value="Transposase_21"/>
    <property type="match status" value="1"/>
</dbReference>
<accession>A0A1S3YNX5</accession>